<sequence>MPTGSLVRVGRGPTATRLHVQREGSGEPLLWITGFAISSEIFSPVIDSYAAEFDCIRYDNRGAGRSPAPWRITSIPELAGDAVRLLDALGIDSAHVYGLSMGGMIAQEVAIRFPDRVRGLVLGCTSHGGPRAVLPSPKVAAALGARGAPADLRVQLVGRALFSEQFRAREPELTRRYLGLLAAHRTSARGLVSHLAASTYHDTRSRLRRIAAPTLVLHGDRDALTPPANARLLAAAIPDATLALVPGAGHGYLLEQPQESHRLFLDWLRARSPVPPGPPLSGLAARSEPLTRHLGLQVGMLRTARSLTSPYGPRR</sequence>
<evidence type="ECO:0000259" key="1">
    <source>
        <dbReference type="Pfam" id="PF00561"/>
    </source>
</evidence>
<dbReference type="SUPFAM" id="SSF53474">
    <property type="entry name" value="alpha/beta-Hydrolases"/>
    <property type="match status" value="1"/>
</dbReference>
<dbReference type="InterPro" id="IPR050471">
    <property type="entry name" value="AB_hydrolase"/>
</dbReference>
<dbReference type="InterPro" id="IPR029058">
    <property type="entry name" value="AB_hydrolase_fold"/>
</dbReference>
<dbReference type="GO" id="GO:0004806">
    <property type="term" value="F:triacylglycerol lipase activity"/>
    <property type="evidence" value="ECO:0007669"/>
    <property type="project" value="TreeGrafter"/>
</dbReference>
<protein>
    <recommendedName>
        <fullName evidence="1">AB hydrolase-1 domain-containing protein</fullName>
    </recommendedName>
</protein>
<dbReference type="Gene3D" id="3.40.50.1820">
    <property type="entry name" value="alpha/beta hydrolase"/>
    <property type="match status" value="1"/>
</dbReference>
<name>A0A6J4MGF2_9ACTN</name>
<dbReference type="PANTHER" id="PTHR43433:SF5">
    <property type="entry name" value="AB HYDROLASE-1 DOMAIN-CONTAINING PROTEIN"/>
    <property type="match status" value="1"/>
</dbReference>
<reference evidence="2" key="1">
    <citation type="submission" date="2020-02" db="EMBL/GenBank/DDBJ databases">
        <authorList>
            <person name="Meier V. D."/>
        </authorList>
    </citation>
    <scope>NUCLEOTIDE SEQUENCE</scope>
    <source>
        <strain evidence="2">AVDCRST_MAG07</strain>
    </source>
</reference>
<dbReference type="InterPro" id="IPR000073">
    <property type="entry name" value="AB_hydrolase_1"/>
</dbReference>
<dbReference type="Pfam" id="PF00561">
    <property type="entry name" value="Abhydrolase_1"/>
    <property type="match status" value="1"/>
</dbReference>
<dbReference type="GO" id="GO:0046503">
    <property type="term" value="P:glycerolipid catabolic process"/>
    <property type="evidence" value="ECO:0007669"/>
    <property type="project" value="TreeGrafter"/>
</dbReference>
<organism evidence="2">
    <name type="scientific">uncultured Frankineae bacterium</name>
    <dbReference type="NCBI Taxonomy" id="437475"/>
    <lineage>
        <taxon>Bacteria</taxon>
        <taxon>Bacillati</taxon>
        <taxon>Actinomycetota</taxon>
        <taxon>Actinomycetes</taxon>
        <taxon>Frankiales</taxon>
        <taxon>environmental samples</taxon>
    </lineage>
</organism>
<accession>A0A6J4MGF2</accession>
<feature type="domain" description="AB hydrolase-1" evidence="1">
    <location>
        <begin position="28"/>
        <end position="255"/>
    </location>
</feature>
<dbReference type="EMBL" id="CADCUB010000166">
    <property type="protein sequence ID" value="CAA9357250.1"/>
    <property type="molecule type" value="Genomic_DNA"/>
</dbReference>
<dbReference type="PRINTS" id="PR00111">
    <property type="entry name" value="ABHYDROLASE"/>
</dbReference>
<proteinExistence type="predicted"/>
<dbReference type="AlphaFoldDB" id="A0A6J4MGF2"/>
<gene>
    <name evidence="2" type="ORF">AVDCRST_MAG07-3454</name>
</gene>
<dbReference type="PANTHER" id="PTHR43433">
    <property type="entry name" value="HYDROLASE, ALPHA/BETA FOLD FAMILY PROTEIN"/>
    <property type="match status" value="1"/>
</dbReference>
<evidence type="ECO:0000313" key="2">
    <source>
        <dbReference type="EMBL" id="CAA9357250.1"/>
    </source>
</evidence>